<dbReference type="InterPro" id="IPR013320">
    <property type="entry name" value="ConA-like_dom_sf"/>
</dbReference>
<dbReference type="Proteomes" id="UP000230423">
    <property type="component" value="Unassembled WGS sequence"/>
</dbReference>
<gene>
    <name evidence="3" type="ORF">TELCIR_12050</name>
</gene>
<evidence type="ECO:0000313" key="4">
    <source>
        <dbReference type="Proteomes" id="UP000230423"/>
    </source>
</evidence>
<keyword evidence="4" id="KW-1185">Reference proteome</keyword>
<dbReference type="AlphaFoldDB" id="A0A2G9U7Q4"/>
<proteinExistence type="predicted"/>
<dbReference type="InterPro" id="IPR001079">
    <property type="entry name" value="Galectin_CRD"/>
</dbReference>
<evidence type="ECO:0000313" key="3">
    <source>
        <dbReference type="EMBL" id="PIO66243.1"/>
    </source>
</evidence>
<organism evidence="3 4">
    <name type="scientific">Teladorsagia circumcincta</name>
    <name type="common">Brown stomach worm</name>
    <name type="synonym">Ostertagia circumcincta</name>
    <dbReference type="NCBI Taxonomy" id="45464"/>
    <lineage>
        <taxon>Eukaryota</taxon>
        <taxon>Metazoa</taxon>
        <taxon>Ecdysozoa</taxon>
        <taxon>Nematoda</taxon>
        <taxon>Chromadorea</taxon>
        <taxon>Rhabditida</taxon>
        <taxon>Rhabditina</taxon>
        <taxon>Rhabditomorpha</taxon>
        <taxon>Strongyloidea</taxon>
        <taxon>Trichostrongylidae</taxon>
        <taxon>Teladorsagia</taxon>
    </lineage>
</organism>
<feature type="domain" description="Galectin" evidence="2">
    <location>
        <begin position="1"/>
        <end position="145"/>
    </location>
</feature>
<protein>
    <submittedName>
        <fullName evidence="3">Galactoside-binding lectin</fullName>
    </submittedName>
</protein>
<reference evidence="3 4" key="1">
    <citation type="submission" date="2015-09" db="EMBL/GenBank/DDBJ databases">
        <title>Draft genome of the parasitic nematode Teladorsagia circumcincta isolate WARC Sus (inbred).</title>
        <authorList>
            <person name="Mitreva M."/>
        </authorList>
    </citation>
    <scope>NUCLEOTIDE SEQUENCE [LARGE SCALE GENOMIC DNA]</scope>
    <source>
        <strain evidence="3 4">S</strain>
    </source>
</reference>
<dbReference type="SMART" id="SM00908">
    <property type="entry name" value="Gal-bind_lectin"/>
    <property type="match status" value="1"/>
</dbReference>
<accession>A0A2G9U7Q4</accession>
<dbReference type="SUPFAM" id="SSF49899">
    <property type="entry name" value="Concanavalin A-like lectins/glucanases"/>
    <property type="match status" value="1"/>
</dbReference>
<name>A0A2G9U7Q4_TELCI</name>
<dbReference type="GO" id="GO:0030246">
    <property type="term" value="F:carbohydrate binding"/>
    <property type="evidence" value="ECO:0007669"/>
    <property type="project" value="UniProtKB-KW"/>
</dbReference>
<sequence>MIWEDLGQLPNPPDHRRLITVRLNENGEPILVEQEKREEKITAVERPLMPFTWAVPDGGFVSPQTVRFTLTPFVSAKRFSCNLMSGGEHFFHFRVDFHNANEKSSKVDVDGSPYIKFAYRNGDNPAKIDRITVEGDCVLQRFVHKA</sequence>
<dbReference type="OrthoDB" id="6251307at2759"/>
<evidence type="ECO:0000256" key="1">
    <source>
        <dbReference type="ARBA" id="ARBA00022734"/>
    </source>
</evidence>
<dbReference type="Gene3D" id="2.60.120.200">
    <property type="match status" value="1"/>
</dbReference>
<dbReference type="EMBL" id="KZ348401">
    <property type="protein sequence ID" value="PIO66243.1"/>
    <property type="molecule type" value="Genomic_DNA"/>
</dbReference>
<evidence type="ECO:0000259" key="2">
    <source>
        <dbReference type="PROSITE" id="PS51304"/>
    </source>
</evidence>
<keyword evidence="1 3" id="KW-0430">Lectin</keyword>
<dbReference type="PROSITE" id="PS51304">
    <property type="entry name" value="GALECTIN"/>
    <property type="match status" value="1"/>
</dbReference>